<dbReference type="InterPro" id="IPR036928">
    <property type="entry name" value="AS_sf"/>
</dbReference>
<evidence type="ECO:0000313" key="3">
    <source>
        <dbReference type="Proteomes" id="UP000009235"/>
    </source>
</evidence>
<dbReference type="RefSeq" id="WP_013809029.1">
    <property type="nucleotide sequence ID" value="NC_015564.1"/>
</dbReference>
<sequence>MSDDLTAQSAVQLAAKIRSGSLSARTVIDAHIDVLKKNRSLNAVAKPRFDAARAEADEADRLIASSAPDADLPPLLGVPMTIKELIAVEGMPNSGGFPHRRSVRSRSDAPAVSRLREAGVIIVAITNAAGPVYWIETNNPLYGRVNNPYDPRRTAGGSSGGDGAAVSIGGAAAALGSDLGGSLRVPAFFNGVFAHLPSVGLVPNTGHFPMTAGGVRKSLYLGPLARHAEDLFPILQTISGPHDSDPHSSPVELRDPSTVSLKGLPVFLSTASSVTKPRAAVEEARQRAADALESAGARVEELPLPELRWAMGYALAAIAGEMDFAATVEEVLGTAAPRKRQLRYLPRNVALTVASAPVAVLRLAEAAPARAVRTRAMRRLVSAAQRASDQITAAVGEGILLHPPFPRLAPRHYTTYGQPWLLANTAAFNFLGLPATQVPMGLNADNLPTGVQIVAAPGNDHVAIRAALELERAAGGWTPPPGADS</sequence>
<dbReference type="OrthoDB" id="182039at2"/>
<dbReference type="Gene3D" id="3.90.1300.10">
    <property type="entry name" value="Amidase signature (AS) domain"/>
    <property type="match status" value="1"/>
</dbReference>
<dbReference type="PANTHER" id="PTHR43372">
    <property type="entry name" value="FATTY-ACID AMIDE HYDROLASE"/>
    <property type="match status" value="1"/>
</dbReference>
<accession>F6EL17</accession>
<dbReference type="PANTHER" id="PTHR43372:SF4">
    <property type="entry name" value="FATTY-ACID AMIDE HYDROLASE 2"/>
    <property type="match status" value="1"/>
</dbReference>
<dbReference type="SUPFAM" id="SSF75304">
    <property type="entry name" value="Amidase signature (AS) enzymes"/>
    <property type="match status" value="1"/>
</dbReference>
<gene>
    <name evidence="2" type="ordered locus">AS9A_4247</name>
</gene>
<dbReference type="HOGENOM" id="CLU_009600_16_1_11"/>
<dbReference type="KEGG" id="asd:AS9A_4247"/>
<evidence type="ECO:0000313" key="2">
    <source>
        <dbReference type="EMBL" id="AEF42680.1"/>
    </source>
</evidence>
<proteinExistence type="predicted"/>
<dbReference type="EMBL" id="CP002786">
    <property type="protein sequence ID" value="AEF42680.1"/>
    <property type="molecule type" value="Genomic_DNA"/>
</dbReference>
<dbReference type="InterPro" id="IPR023631">
    <property type="entry name" value="Amidase_dom"/>
</dbReference>
<dbReference type="InterPro" id="IPR052739">
    <property type="entry name" value="FAAH2"/>
</dbReference>
<keyword evidence="3" id="KW-1185">Reference proteome</keyword>
<name>F6EL17_HOYSD</name>
<reference evidence="2 3" key="1">
    <citation type="journal article" date="2011" name="J. Bacteriol.">
        <title>Complete genome sequence of Amycolicicoccus subflavus DQS3-9A1T, an actinomycete isolated from crude oil-polluted soil.</title>
        <authorList>
            <person name="Cai M."/>
            <person name="Chen W.M."/>
            <person name="Nie Y."/>
            <person name="Chi C.Q."/>
            <person name="Wang Y.N."/>
            <person name="Tang Y.Q."/>
            <person name="Li G.Y."/>
            <person name="Wu X.L."/>
        </authorList>
    </citation>
    <scope>NUCLEOTIDE SEQUENCE [LARGE SCALE GENOMIC DNA]</scope>
    <source>
        <strain evidence="3">DSM 45089 / DQS3-9A1</strain>
    </source>
</reference>
<dbReference type="InterPro" id="IPR020556">
    <property type="entry name" value="Amidase_CS"/>
</dbReference>
<organism evidence="2 3">
    <name type="scientific">Hoyosella subflava (strain DSM 45089 / JCM 17490 / NBRC 109087 / DQS3-9A1)</name>
    <name type="common">Amycolicicoccus subflavus</name>
    <dbReference type="NCBI Taxonomy" id="443218"/>
    <lineage>
        <taxon>Bacteria</taxon>
        <taxon>Bacillati</taxon>
        <taxon>Actinomycetota</taxon>
        <taxon>Actinomycetes</taxon>
        <taxon>Mycobacteriales</taxon>
        <taxon>Hoyosellaceae</taxon>
        <taxon>Hoyosella</taxon>
    </lineage>
</organism>
<feature type="domain" description="Amidase" evidence="1">
    <location>
        <begin position="36"/>
        <end position="461"/>
    </location>
</feature>
<dbReference type="AlphaFoldDB" id="F6EL17"/>
<dbReference type="Proteomes" id="UP000009235">
    <property type="component" value="Chromosome"/>
</dbReference>
<dbReference type="PROSITE" id="PS00571">
    <property type="entry name" value="AMIDASES"/>
    <property type="match status" value="1"/>
</dbReference>
<dbReference type="STRING" id="443218.AS9A_4247"/>
<dbReference type="Pfam" id="PF01425">
    <property type="entry name" value="Amidase"/>
    <property type="match status" value="1"/>
</dbReference>
<evidence type="ECO:0000259" key="1">
    <source>
        <dbReference type="Pfam" id="PF01425"/>
    </source>
</evidence>
<dbReference type="eggNOG" id="COG0154">
    <property type="taxonomic scope" value="Bacteria"/>
</dbReference>
<dbReference type="GO" id="GO:0012505">
    <property type="term" value="C:endomembrane system"/>
    <property type="evidence" value="ECO:0007669"/>
    <property type="project" value="TreeGrafter"/>
</dbReference>
<protein>
    <recommendedName>
        <fullName evidence="1">Amidase domain-containing protein</fullName>
    </recommendedName>
</protein>